<dbReference type="GO" id="GO:0046872">
    <property type="term" value="F:metal ion binding"/>
    <property type="evidence" value="ECO:0007669"/>
    <property type="project" value="UniProtKB-KW"/>
</dbReference>
<feature type="domain" description="Cytochrome c" evidence="6">
    <location>
        <begin position="914"/>
        <end position="1051"/>
    </location>
</feature>
<dbReference type="OrthoDB" id="9770043at2"/>
<proteinExistence type="predicted"/>
<reference evidence="7 8" key="1">
    <citation type="submission" date="2019-02" db="EMBL/GenBank/DDBJ databases">
        <title>Deep-cultivation of Planctomycetes and their phenomic and genomic characterization uncovers novel biology.</title>
        <authorList>
            <person name="Wiegand S."/>
            <person name="Jogler M."/>
            <person name="Boedeker C."/>
            <person name="Pinto D."/>
            <person name="Vollmers J."/>
            <person name="Rivas-Marin E."/>
            <person name="Kohn T."/>
            <person name="Peeters S.H."/>
            <person name="Heuer A."/>
            <person name="Rast P."/>
            <person name="Oberbeckmann S."/>
            <person name="Bunk B."/>
            <person name="Jeske O."/>
            <person name="Meyerdierks A."/>
            <person name="Storesund J.E."/>
            <person name="Kallscheuer N."/>
            <person name="Luecker S."/>
            <person name="Lage O.M."/>
            <person name="Pohl T."/>
            <person name="Merkel B.J."/>
            <person name="Hornburger P."/>
            <person name="Mueller R.-W."/>
            <person name="Bruemmer F."/>
            <person name="Labrenz M."/>
            <person name="Spormann A.M."/>
            <person name="Op den Camp H."/>
            <person name="Overmann J."/>
            <person name="Amann R."/>
            <person name="Jetten M.S.M."/>
            <person name="Mascher T."/>
            <person name="Medema M.H."/>
            <person name="Devos D.P."/>
            <person name="Kaster A.-K."/>
            <person name="Ovreas L."/>
            <person name="Rohde M."/>
            <person name="Galperin M.Y."/>
            <person name="Jogler C."/>
        </authorList>
    </citation>
    <scope>NUCLEOTIDE SEQUENCE [LARGE SCALE GENOMIC DNA]</scope>
    <source>
        <strain evidence="7 8">K22_7</strain>
    </source>
</reference>
<dbReference type="SUPFAM" id="SSF48371">
    <property type="entry name" value="ARM repeat"/>
    <property type="match status" value="1"/>
</dbReference>
<dbReference type="InterPro" id="IPR011042">
    <property type="entry name" value="6-blade_b-propeller_TolB-like"/>
</dbReference>
<evidence type="ECO:0000256" key="4">
    <source>
        <dbReference type="PROSITE-ProRule" id="PRU00433"/>
    </source>
</evidence>
<dbReference type="InterPro" id="IPR004155">
    <property type="entry name" value="PBS_lyase_HEAT"/>
</dbReference>
<evidence type="ECO:0000259" key="6">
    <source>
        <dbReference type="PROSITE" id="PS51007"/>
    </source>
</evidence>
<dbReference type="RefSeq" id="WP_145173490.1">
    <property type="nucleotide sequence ID" value="NZ_CP036525.1"/>
</dbReference>
<evidence type="ECO:0000313" key="8">
    <source>
        <dbReference type="Proteomes" id="UP000318538"/>
    </source>
</evidence>
<dbReference type="SUPFAM" id="SSF46626">
    <property type="entry name" value="Cytochrome c"/>
    <property type="match status" value="1"/>
</dbReference>
<dbReference type="Pfam" id="PF13646">
    <property type="entry name" value="HEAT_2"/>
    <property type="match status" value="1"/>
</dbReference>
<dbReference type="KEGG" id="rlc:K227x_50280"/>
<dbReference type="PANTHER" id="PTHR33546">
    <property type="entry name" value="LARGE, MULTIFUNCTIONAL SECRETED PROTEIN-RELATED"/>
    <property type="match status" value="1"/>
</dbReference>
<dbReference type="NCBIfam" id="TIGR02603">
    <property type="entry name" value="CxxCH_TIGR02603"/>
    <property type="match status" value="1"/>
</dbReference>
<gene>
    <name evidence="7" type="ORF">K227x_50280</name>
</gene>
<dbReference type="SUPFAM" id="SSF50952">
    <property type="entry name" value="Soluble quinoprotein glucose dehydrogenase"/>
    <property type="match status" value="1"/>
</dbReference>
<dbReference type="GO" id="GO:0020037">
    <property type="term" value="F:heme binding"/>
    <property type="evidence" value="ECO:0007669"/>
    <property type="project" value="InterPro"/>
</dbReference>
<name>A0A517NHK0_9BACT</name>
<feature type="signal peptide" evidence="5">
    <location>
        <begin position="1"/>
        <end position="27"/>
    </location>
</feature>
<dbReference type="NCBIfam" id="TIGR02604">
    <property type="entry name" value="Piru_Ver_Nterm"/>
    <property type="match status" value="1"/>
</dbReference>
<dbReference type="InterPro" id="IPR055557">
    <property type="entry name" value="DUF7133"/>
</dbReference>
<dbReference type="PROSITE" id="PS51257">
    <property type="entry name" value="PROKAR_LIPOPROTEIN"/>
    <property type="match status" value="1"/>
</dbReference>
<evidence type="ECO:0000256" key="3">
    <source>
        <dbReference type="ARBA" id="ARBA00023004"/>
    </source>
</evidence>
<sequence length="1051" mass="113802" precursor="true">MNQRFLGRLLAASCWLSGCIAVGFCWADDFGDAPLGAASIQVPAGFTVELAAGPPLVTHPTMACFDDAGCLYVCNNAGVNATAEQLEDQLPNSIRKLVDRDGDGRFDASTVFADKMTFPMGGVWHDGSLYVASPPNIWRLTDTDGDGVADERKVLVSKFGYNGNAASVHGCFFGPDGRLYWTDGFHGHEFRDEAGNVTSQRQGSYLFSCLPDGSDKQIHCGGGMDNPVEIDFTDSGDLLGSVNIIRSRPRVDALVHWLHGGAYPHRRQVLEEMKITGDVLEPTHGFGHVAVSGMTRYRSGALDDGWRDNLFATFFNGGKVVRLDLQPSGSTYTATQHEFLSSTSRDFHPTDVLEDADGSLLVIDTGGWFYRGCPTSQFAKPDVLGGIYRIRKTSAPELVSDLDPRGLQIDWAMLSPSQLIQRMGDPRFAVRQRAISESAARGQRMLPSLGRSIADDDATVRRNSVWTLTRLAVDDAAVSDVATTIAVALDDVDPTIRQAACMGLSRCGPHVNVDALILRLSDESMGVRRRAAATLGMVGAVDAVPALIRSLQSDTIDRSAEHAMIYALIEIGDSPAIRQAWDAVEQDDLLDRESKEYASVQRGVWIALDQISPDELTFSQIASGLTSNDPPTRRFAVQTAIGHPAWLPRIVQWMRDLMKVDDGNGWSDSIEKLMSAFIADPAVAELASMGLQGSAPEQTQLMVLRAIADGNHSGLHPGWIDSIKRRLSDHNDRIVHPTIAAVASMSGDTFDQPLAQIYDDQTRSISLRISAMAARAAGGAGMSSSMLDRLLAWYRLGPPSVSNQVIQIIGTTKIAADQLPRVIELLPDASPAQLRQLLPLFASPVDADAARSFLDAMDSADALLSLAVHEFSDVILRFPPDTLDQANRILDRLKQHQQQKLDRLASIRQHLSQGDSARGRMVFHSEKSKCSACHRIGQQGNRVGPDLTTIGANRSASDLLESIVFPSASIVRDYTTHKVLTVDGRAFVGVVVEDAGGAIQLQQANGKMESIAADDIDQIAASAVSIMPAGLDEALTEAELVDIVTFLLDQR</sequence>
<dbReference type="InterPro" id="IPR016024">
    <property type="entry name" value="ARM-type_fold"/>
</dbReference>
<dbReference type="EMBL" id="CP036525">
    <property type="protein sequence ID" value="QDT06617.1"/>
    <property type="molecule type" value="Genomic_DNA"/>
</dbReference>
<dbReference type="Gene3D" id="2.120.10.30">
    <property type="entry name" value="TolB, C-terminal domain"/>
    <property type="match status" value="1"/>
</dbReference>
<keyword evidence="3 4" id="KW-0408">Iron</keyword>
<feature type="chain" id="PRO_5021864284" evidence="5">
    <location>
        <begin position="28"/>
        <end position="1051"/>
    </location>
</feature>
<dbReference type="PROSITE" id="PS51007">
    <property type="entry name" value="CYTC"/>
    <property type="match status" value="1"/>
</dbReference>
<evidence type="ECO:0000313" key="7">
    <source>
        <dbReference type="EMBL" id="QDT06617.1"/>
    </source>
</evidence>
<keyword evidence="8" id="KW-1185">Reference proteome</keyword>
<keyword evidence="2 4" id="KW-0479">Metal-binding</keyword>
<dbReference type="Pfam" id="PF23500">
    <property type="entry name" value="DUF7133"/>
    <property type="match status" value="1"/>
</dbReference>
<dbReference type="PANTHER" id="PTHR33546:SF1">
    <property type="entry name" value="LARGE, MULTIFUNCTIONAL SECRETED PROTEIN"/>
    <property type="match status" value="1"/>
</dbReference>
<dbReference type="SMART" id="SM00567">
    <property type="entry name" value="EZ_HEAT"/>
    <property type="match status" value="1"/>
</dbReference>
<evidence type="ECO:0000256" key="5">
    <source>
        <dbReference type="SAM" id="SignalP"/>
    </source>
</evidence>
<dbReference type="GO" id="GO:0009055">
    <property type="term" value="F:electron transfer activity"/>
    <property type="evidence" value="ECO:0007669"/>
    <property type="project" value="InterPro"/>
</dbReference>
<dbReference type="Gene3D" id="1.10.760.10">
    <property type="entry name" value="Cytochrome c-like domain"/>
    <property type="match status" value="1"/>
</dbReference>
<accession>A0A517NHK0</accession>
<organism evidence="7 8">
    <name type="scientific">Rubripirellula lacrimiformis</name>
    <dbReference type="NCBI Taxonomy" id="1930273"/>
    <lineage>
        <taxon>Bacteria</taxon>
        <taxon>Pseudomonadati</taxon>
        <taxon>Planctomycetota</taxon>
        <taxon>Planctomycetia</taxon>
        <taxon>Pirellulales</taxon>
        <taxon>Pirellulaceae</taxon>
        <taxon>Rubripirellula</taxon>
    </lineage>
</organism>
<protein>
    <submittedName>
        <fullName evidence="7">HEAT repeat protein</fullName>
    </submittedName>
</protein>
<keyword evidence="5" id="KW-0732">Signal</keyword>
<dbReference type="Gene3D" id="1.25.10.10">
    <property type="entry name" value="Leucine-rich Repeat Variant"/>
    <property type="match status" value="1"/>
</dbReference>
<dbReference type="InterPro" id="IPR036909">
    <property type="entry name" value="Cyt_c-like_dom_sf"/>
</dbReference>
<dbReference type="InterPro" id="IPR009056">
    <property type="entry name" value="Cyt_c-like_dom"/>
</dbReference>
<dbReference type="InterPro" id="IPR013427">
    <property type="entry name" value="Haem-bd_dom_put"/>
</dbReference>
<dbReference type="Proteomes" id="UP000318538">
    <property type="component" value="Chromosome"/>
</dbReference>
<dbReference type="InterPro" id="IPR013428">
    <property type="entry name" value="Membrane-bound_put_N"/>
</dbReference>
<dbReference type="InterPro" id="IPR011989">
    <property type="entry name" value="ARM-like"/>
</dbReference>
<dbReference type="InterPro" id="IPR011041">
    <property type="entry name" value="Quinoprot_gluc/sorb_DH_b-prop"/>
</dbReference>
<evidence type="ECO:0000256" key="1">
    <source>
        <dbReference type="ARBA" id="ARBA00022617"/>
    </source>
</evidence>
<evidence type="ECO:0000256" key="2">
    <source>
        <dbReference type="ARBA" id="ARBA00022723"/>
    </source>
</evidence>
<keyword evidence="1 4" id="KW-0349">Heme</keyword>
<dbReference type="AlphaFoldDB" id="A0A517NHK0"/>